<evidence type="ECO:0000256" key="9">
    <source>
        <dbReference type="SAM" id="Phobius"/>
    </source>
</evidence>
<accession>A0A953SHE3</accession>
<evidence type="ECO:0000256" key="8">
    <source>
        <dbReference type="ARBA" id="ARBA00023136"/>
    </source>
</evidence>
<dbReference type="InterPro" id="IPR003362">
    <property type="entry name" value="Bact_transf"/>
</dbReference>
<gene>
    <name evidence="11" type="primary">wbaP</name>
    <name evidence="11" type="ORF">K8I29_20155</name>
</gene>
<dbReference type="GO" id="GO:0016780">
    <property type="term" value="F:phosphotransferase activity, for other substituted phosphate groups"/>
    <property type="evidence" value="ECO:0007669"/>
    <property type="project" value="TreeGrafter"/>
</dbReference>
<reference evidence="11" key="1">
    <citation type="journal article" date="2021" name="bioRxiv">
        <title>Unraveling nitrogen, sulfur and carbon metabolic pathways and microbial community transcriptional responses to substrate deprivation and toxicity stresses in a bioreactor mimicking anoxic brackish coastal sediment conditions.</title>
        <authorList>
            <person name="Martins P.D."/>
            <person name="Echeveste M.J."/>
            <person name="Arshad A."/>
            <person name="Kurth J."/>
            <person name="Ouboter H."/>
            <person name="Jetten M.S.M."/>
            <person name="Welte C.U."/>
        </authorList>
    </citation>
    <scope>NUCLEOTIDE SEQUENCE</scope>
    <source>
        <strain evidence="11">MAG_39</strain>
    </source>
</reference>
<feature type="transmembrane region" description="Helical" evidence="9">
    <location>
        <begin position="282"/>
        <end position="305"/>
    </location>
</feature>
<evidence type="ECO:0000313" key="11">
    <source>
        <dbReference type="EMBL" id="MBZ0158516.1"/>
    </source>
</evidence>
<evidence type="ECO:0000259" key="10">
    <source>
        <dbReference type="Pfam" id="PF02397"/>
    </source>
</evidence>
<dbReference type="SUPFAM" id="SSF51735">
    <property type="entry name" value="NAD(P)-binding Rossmann-fold domains"/>
    <property type="match status" value="1"/>
</dbReference>
<reference evidence="11" key="2">
    <citation type="submission" date="2021-08" db="EMBL/GenBank/DDBJ databases">
        <authorList>
            <person name="Dalcin Martins P."/>
        </authorList>
    </citation>
    <scope>NUCLEOTIDE SEQUENCE</scope>
    <source>
        <strain evidence="11">MAG_39</strain>
    </source>
</reference>
<name>A0A953SHE3_9BACT</name>
<dbReference type="GO" id="GO:0005886">
    <property type="term" value="C:plasma membrane"/>
    <property type="evidence" value="ECO:0007669"/>
    <property type="project" value="UniProtKB-SubCell"/>
</dbReference>
<dbReference type="Gene3D" id="3.40.50.720">
    <property type="entry name" value="NAD(P)-binding Rossmann-like Domain"/>
    <property type="match status" value="1"/>
</dbReference>
<evidence type="ECO:0000256" key="4">
    <source>
        <dbReference type="ARBA" id="ARBA00022475"/>
    </source>
</evidence>
<dbReference type="PANTHER" id="PTHR30576:SF4">
    <property type="entry name" value="UNDECAPRENYL-PHOSPHATE GALACTOSE PHOSPHOTRANSFERASE"/>
    <property type="match status" value="1"/>
</dbReference>
<feature type="transmembrane region" description="Helical" evidence="9">
    <location>
        <begin position="46"/>
        <end position="67"/>
    </location>
</feature>
<dbReference type="PANTHER" id="PTHR30576">
    <property type="entry name" value="COLANIC BIOSYNTHESIS UDP-GLUCOSE LIPID CARRIER TRANSFERASE"/>
    <property type="match status" value="1"/>
</dbReference>
<keyword evidence="7 9" id="KW-1133">Transmembrane helix</keyword>
<comment type="similarity">
    <text evidence="3">Belongs to the bacterial sugar transferase family.</text>
</comment>
<evidence type="ECO:0000313" key="12">
    <source>
        <dbReference type="Proteomes" id="UP000705867"/>
    </source>
</evidence>
<comment type="caution">
    <text evidence="11">The sequence shown here is derived from an EMBL/GenBank/DDBJ whole genome shotgun (WGS) entry which is preliminary data.</text>
</comment>
<dbReference type="AlphaFoldDB" id="A0A953SHE3"/>
<evidence type="ECO:0000256" key="5">
    <source>
        <dbReference type="ARBA" id="ARBA00022679"/>
    </source>
</evidence>
<dbReference type="InterPro" id="IPR017475">
    <property type="entry name" value="EPS_sugar_tfrase"/>
</dbReference>
<keyword evidence="4" id="KW-1003">Cell membrane</keyword>
<dbReference type="InterPro" id="IPR036291">
    <property type="entry name" value="NAD(P)-bd_dom_sf"/>
</dbReference>
<dbReference type="EMBL" id="JAIOIV010000158">
    <property type="protein sequence ID" value="MBZ0158516.1"/>
    <property type="molecule type" value="Genomic_DNA"/>
</dbReference>
<dbReference type="InterPro" id="IPR017472">
    <property type="entry name" value="Undecaprenyl-P_galact_Ptfrase"/>
</dbReference>
<dbReference type="NCBIfam" id="TIGR03025">
    <property type="entry name" value="EPS_sugtrans"/>
    <property type="match status" value="1"/>
</dbReference>
<proteinExistence type="inferred from homology"/>
<feature type="transmembrane region" description="Helical" evidence="9">
    <location>
        <begin position="106"/>
        <end position="125"/>
    </location>
</feature>
<evidence type="ECO:0000256" key="6">
    <source>
        <dbReference type="ARBA" id="ARBA00022692"/>
    </source>
</evidence>
<evidence type="ECO:0000256" key="1">
    <source>
        <dbReference type="ARBA" id="ARBA00004141"/>
    </source>
</evidence>
<keyword evidence="6 9" id="KW-0812">Transmembrane</keyword>
<dbReference type="Pfam" id="PF13727">
    <property type="entry name" value="CoA_binding_3"/>
    <property type="match status" value="1"/>
</dbReference>
<sequence>MAGIVALAVLDTAAFYLSLSLAYSVRKFLNSIVATLVPLEFSLSYFFTFWWMPVIFLVFIAYQGLYVKRLSFWDEARELIKALTLAILVILAIVSLGRLIYGISRLTVVLLYFCSFLVFPLARLAGKKVLYRMNLWKENLIIIGAGRAGMDIAKGIDGEKHLGYNIIGFLDDDLKKIGRKVVINNRKYKVFGKIKNFKKFLSLLNISTVIIAIPSHSVGELSRLTNNVQKYTKRVLLIPDLKGIALANTELYHLFMQQLFLLKINNNLKSSFNQYVKRGVDLILSLLLLPFLLLLVGIFGLLILLDSRGPIFLMQERVGRDRKIFRCVKFRTMYMDSDTILEKYLKNNEEALEEWNRYRKLRDYDPRVTRIGKFLRRTSLDELPQIFNVFAGDMSFLGPRPYLPDEEGEMREYGDLILLTRPGITGLWQVSGRNELDFEARVKLDAWYVLNWSLWLDIVILCKTIRVVLSREGAY</sequence>
<evidence type="ECO:0000256" key="3">
    <source>
        <dbReference type="ARBA" id="ARBA00006464"/>
    </source>
</evidence>
<comment type="subcellular location">
    <subcellularLocation>
        <location evidence="2">Cell membrane</location>
    </subcellularLocation>
    <subcellularLocation>
        <location evidence="1">Membrane</location>
        <topology evidence="1">Multi-pass membrane protein</topology>
    </subcellularLocation>
</comment>
<evidence type="ECO:0000256" key="2">
    <source>
        <dbReference type="ARBA" id="ARBA00004236"/>
    </source>
</evidence>
<dbReference type="GO" id="GO:0000271">
    <property type="term" value="P:polysaccharide biosynthetic process"/>
    <property type="evidence" value="ECO:0007669"/>
    <property type="project" value="InterPro"/>
</dbReference>
<protein>
    <submittedName>
        <fullName evidence="11">Undecaprenyl-phosphate galactose phosphotransferase WbaP</fullName>
    </submittedName>
</protein>
<dbReference type="NCBIfam" id="TIGR03022">
    <property type="entry name" value="WbaP_sugtrans"/>
    <property type="match status" value="1"/>
</dbReference>
<evidence type="ECO:0000256" key="7">
    <source>
        <dbReference type="ARBA" id="ARBA00022989"/>
    </source>
</evidence>
<dbReference type="Proteomes" id="UP000705867">
    <property type="component" value="Unassembled WGS sequence"/>
</dbReference>
<feature type="domain" description="Bacterial sugar transferase" evidence="10">
    <location>
        <begin position="277"/>
        <end position="469"/>
    </location>
</feature>
<feature type="transmembrane region" description="Helical" evidence="9">
    <location>
        <begin position="79"/>
        <end position="100"/>
    </location>
</feature>
<organism evidence="11 12">
    <name type="scientific">Candidatus Nitrobium versatile</name>
    <dbReference type="NCBI Taxonomy" id="2884831"/>
    <lineage>
        <taxon>Bacteria</taxon>
        <taxon>Pseudomonadati</taxon>
        <taxon>Nitrospirota</taxon>
        <taxon>Nitrospiria</taxon>
        <taxon>Nitrospirales</taxon>
        <taxon>Nitrospiraceae</taxon>
        <taxon>Candidatus Nitrobium</taxon>
    </lineage>
</organism>
<dbReference type="Pfam" id="PF02397">
    <property type="entry name" value="Bac_transf"/>
    <property type="match status" value="1"/>
</dbReference>
<keyword evidence="8 9" id="KW-0472">Membrane</keyword>
<keyword evidence="5" id="KW-0808">Transferase</keyword>